<dbReference type="EMBL" id="LN831776">
    <property type="protein sequence ID" value="CQR54607.1"/>
    <property type="molecule type" value="Genomic_DNA"/>
</dbReference>
<dbReference type="RefSeq" id="WP_141639055.1">
    <property type="nucleotide sequence ID" value="NZ_AGBD01000215.1"/>
</dbReference>
<protein>
    <submittedName>
        <fullName evidence="1">Uncharacterized protein</fullName>
    </submittedName>
</protein>
<evidence type="ECO:0000313" key="2">
    <source>
        <dbReference type="Proteomes" id="UP000033163"/>
    </source>
</evidence>
<evidence type="ECO:0000313" key="1">
    <source>
        <dbReference type="EMBL" id="CQR54607.1"/>
    </source>
</evidence>
<proteinExistence type="predicted"/>
<organism evidence="1 2">
    <name type="scientific">Paenibacillus riograndensis SBR5</name>
    <dbReference type="NCBI Taxonomy" id="1073571"/>
    <lineage>
        <taxon>Bacteria</taxon>
        <taxon>Bacillati</taxon>
        <taxon>Bacillota</taxon>
        <taxon>Bacilli</taxon>
        <taxon>Bacillales</taxon>
        <taxon>Paenibacillaceae</taxon>
        <taxon>Paenibacillus</taxon>
        <taxon>Paenibacillus sonchi group</taxon>
    </lineage>
</organism>
<dbReference type="KEGG" id="pri:PRIO_2198"/>
<dbReference type="Proteomes" id="UP000033163">
    <property type="component" value="Chromosome I"/>
</dbReference>
<accession>A0A0E4CVW0</accession>
<name>A0A0E4CVW0_9BACL</name>
<sequence>MQFITPVLMQQSGEITVFTGIPDKSRLLPQEKDGFSFKCFHFLLNTIGLRLSKIQSFFAPPTASLFLYILHSYPFSNSVKQQKAAPPTDDSVKEQLLWTFYSL</sequence>
<gene>
    <name evidence="1" type="ORF">PRIO_2198</name>
</gene>
<dbReference type="PATRIC" id="fig|1073571.4.peg.2327"/>
<reference evidence="2" key="1">
    <citation type="submission" date="2015-03" db="EMBL/GenBank/DDBJ databases">
        <authorList>
            <person name="Wibberg D."/>
        </authorList>
    </citation>
    <scope>NUCLEOTIDE SEQUENCE [LARGE SCALE GENOMIC DNA]</scope>
</reference>
<dbReference type="HOGENOM" id="CLU_2260993_0_0_9"/>
<dbReference type="AlphaFoldDB" id="A0A0E4CVW0"/>